<dbReference type="Pfam" id="PF01545">
    <property type="entry name" value="Cation_efflux"/>
    <property type="match status" value="1"/>
</dbReference>
<comment type="similarity">
    <text evidence="2">Belongs to the cation diffusion facilitator (CDF) transporter (TC 2.A.4) family. SLC30A subfamily.</text>
</comment>
<accession>B3QVY9</accession>
<evidence type="ECO:0000256" key="6">
    <source>
        <dbReference type="ARBA" id="ARBA00022989"/>
    </source>
</evidence>
<keyword evidence="8 9" id="KW-0472">Membrane</keyword>
<proteinExistence type="inferred from homology"/>
<reference evidence="12 13" key="1">
    <citation type="submission" date="2008-06" db="EMBL/GenBank/DDBJ databases">
        <title>Complete sequence of Chloroherpeton thalassium ATCC 35110.</title>
        <authorList>
            <consortium name="US DOE Joint Genome Institute"/>
            <person name="Lucas S."/>
            <person name="Copeland A."/>
            <person name="Lapidus A."/>
            <person name="Glavina del Rio T."/>
            <person name="Dalin E."/>
            <person name="Tice H."/>
            <person name="Bruce D."/>
            <person name="Goodwin L."/>
            <person name="Pitluck S."/>
            <person name="Schmutz J."/>
            <person name="Larimer F."/>
            <person name="Land M."/>
            <person name="Hauser L."/>
            <person name="Kyrpides N."/>
            <person name="Mikhailova N."/>
            <person name="Liu Z."/>
            <person name="Li T."/>
            <person name="Zhao F."/>
            <person name="Overmann J."/>
            <person name="Bryant D.A."/>
            <person name="Richardson P."/>
        </authorList>
    </citation>
    <scope>NUCLEOTIDE SEQUENCE [LARGE SCALE GENOMIC DNA]</scope>
    <source>
        <strain evidence="13">ATCC 35110 / GB-78</strain>
    </source>
</reference>
<dbReference type="PANTHER" id="PTHR11562:SF17">
    <property type="entry name" value="RE54080P-RELATED"/>
    <property type="match status" value="1"/>
</dbReference>
<dbReference type="STRING" id="517418.Ctha_2192"/>
<evidence type="ECO:0000256" key="2">
    <source>
        <dbReference type="ARBA" id="ARBA00008873"/>
    </source>
</evidence>
<feature type="domain" description="Cation efflux protein cytoplasmic" evidence="11">
    <location>
        <begin position="217"/>
        <end position="291"/>
    </location>
</feature>
<evidence type="ECO:0000313" key="13">
    <source>
        <dbReference type="Proteomes" id="UP000001208"/>
    </source>
</evidence>
<keyword evidence="13" id="KW-1185">Reference proteome</keyword>
<keyword evidence="6 9" id="KW-1133">Transmembrane helix</keyword>
<dbReference type="HOGENOM" id="CLU_013430_0_0_10"/>
<dbReference type="InterPro" id="IPR027470">
    <property type="entry name" value="Cation_efflux_CTD"/>
</dbReference>
<feature type="transmembrane region" description="Helical" evidence="9">
    <location>
        <begin position="126"/>
        <end position="144"/>
    </location>
</feature>
<comment type="subcellular location">
    <subcellularLocation>
        <location evidence="1">Membrane</location>
        <topology evidence="1">Multi-pass membrane protein</topology>
    </subcellularLocation>
</comment>
<dbReference type="InterPro" id="IPR036837">
    <property type="entry name" value="Cation_efflux_CTD_sf"/>
</dbReference>
<dbReference type="AlphaFoldDB" id="B3QVY9"/>
<evidence type="ECO:0000256" key="1">
    <source>
        <dbReference type="ARBA" id="ARBA00004141"/>
    </source>
</evidence>
<dbReference type="Gene3D" id="1.20.1510.10">
    <property type="entry name" value="Cation efflux protein transmembrane domain"/>
    <property type="match status" value="1"/>
</dbReference>
<dbReference type="SUPFAM" id="SSF160240">
    <property type="entry name" value="Cation efflux protein cytoplasmic domain-like"/>
    <property type="match status" value="1"/>
</dbReference>
<dbReference type="NCBIfam" id="TIGR01297">
    <property type="entry name" value="CDF"/>
    <property type="match status" value="1"/>
</dbReference>
<dbReference type="InterPro" id="IPR027469">
    <property type="entry name" value="Cation_efflux_TMD_sf"/>
</dbReference>
<feature type="transmembrane region" description="Helical" evidence="9">
    <location>
        <begin position="156"/>
        <end position="182"/>
    </location>
</feature>
<dbReference type="SUPFAM" id="SSF161111">
    <property type="entry name" value="Cation efflux protein transmembrane domain-like"/>
    <property type="match status" value="1"/>
</dbReference>
<keyword evidence="3" id="KW-0813">Transport</keyword>
<evidence type="ECO:0000259" key="11">
    <source>
        <dbReference type="Pfam" id="PF16916"/>
    </source>
</evidence>
<dbReference type="RefSeq" id="WP_012500726.1">
    <property type="nucleotide sequence ID" value="NC_011026.1"/>
</dbReference>
<dbReference type="OrthoDB" id="9809646at2"/>
<gene>
    <name evidence="12" type="ordered locus">Ctha_2192</name>
</gene>
<feature type="transmembrane region" description="Helical" evidence="9">
    <location>
        <begin position="21"/>
        <end position="42"/>
    </location>
</feature>
<dbReference type="KEGG" id="cts:Ctha_2192"/>
<dbReference type="Pfam" id="PF16916">
    <property type="entry name" value="ZT_dimer"/>
    <property type="match status" value="1"/>
</dbReference>
<evidence type="ECO:0000256" key="9">
    <source>
        <dbReference type="SAM" id="Phobius"/>
    </source>
</evidence>
<evidence type="ECO:0000256" key="5">
    <source>
        <dbReference type="ARBA" id="ARBA00022906"/>
    </source>
</evidence>
<dbReference type="PANTHER" id="PTHR11562">
    <property type="entry name" value="CATION EFFLUX PROTEIN/ ZINC TRANSPORTER"/>
    <property type="match status" value="1"/>
</dbReference>
<evidence type="ECO:0000256" key="4">
    <source>
        <dbReference type="ARBA" id="ARBA00022692"/>
    </source>
</evidence>
<dbReference type="InterPro" id="IPR058533">
    <property type="entry name" value="Cation_efflux_TM"/>
</dbReference>
<dbReference type="InterPro" id="IPR050681">
    <property type="entry name" value="CDF/SLC30A"/>
</dbReference>
<protein>
    <submittedName>
        <fullName evidence="12">Cation diffusion facilitator family transporter</fullName>
    </submittedName>
</protein>
<dbReference type="InterPro" id="IPR002524">
    <property type="entry name" value="Cation_efflux"/>
</dbReference>
<evidence type="ECO:0000256" key="3">
    <source>
        <dbReference type="ARBA" id="ARBA00022448"/>
    </source>
</evidence>
<feature type="domain" description="Cation efflux protein transmembrane" evidence="10">
    <location>
        <begin position="25"/>
        <end position="213"/>
    </location>
</feature>
<keyword evidence="7" id="KW-0406">Ion transport</keyword>
<keyword evidence="4 9" id="KW-0812">Transmembrane</keyword>
<evidence type="ECO:0000259" key="10">
    <source>
        <dbReference type="Pfam" id="PF01545"/>
    </source>
</evidence>
<sequence length="315" mass="35096">MEHNYRIHLEKLKRNRKARKGLGFASILTITIFFAEVIGGWLSGSLALMADAGHMATDILSLAISYAAAVIAQKPATPNRSYGHYRVEILAALVNGLLLVLIATYICFEAYERLHIVREINAAEMFGFGIVGLLANIISAFFLYKSQGESVNIKAAYIHVLSDLLGSVAVILGAIGIFFTGFTILDPILSFIISLLILKSAWEIIVESVDILLEGVPRNIDISRIESSLRSLSHIKDLHDLHVWAITSGVNALSCHVLIDDYTNSREILLGINKMLKEKYDIDHITIQLEDSHVNEFVVSKRGASENQYHKHWYH</sequence>
<dbReference type="GO" id="GO:0005886">
    <property type="term" value="C:plasma membrane"/>
    <property type="evidence" value="ECO:0007669"/>
    <property type="project" value="TreeGrafter"/>
</dbReference>
<organism evidence="12 13">
    <name type="scientific">Chloroherpeton thalassium (strain ATCC 35110 / GB-78)</name>
    <dbReference type="NCBI Taxonomy" id="517418"/>
    <lineage>
        <taxon>Bacteria</taxon>
        <taxon>Pseudomonadati</taxon>
        <taxon>Chlorobiota</taxon>
        <taxon>Chlorobiia</taxon>
        <taxon>Chlorobiales</taxon>
        <taxon>Chloroherpetonaceae</taxon>
        <taxon>Chloroherpeton</taxon>
    </lineage>
</organism>
<dbReference type="eggNOG" id="COG1230">
    <property type="taxonomic scope" value="Bacteria"/>
</dbReference>
<keyword evidence="5" id="KW-0862">Zinc</keyword>
<keyword evidence="5" id="KW-0864">Zinc transport</keyword>
<evidence type="ECO:0000256" key="8">
    <source>
        <dbReference type="ARBA" id="ARBA00023136"/>
    </source>
</evidence>
<dbReference type="EMBL" id="CP001100">
    <property type="protein sequence ID" value="ACF14643.1"/>
    <property type="molecule type" value="Genomic_DNA"/>
</dbReference>
<name>B3QVY9_CHLT3</name>
<evidence type="ECO:0000313" key="12">
    <source>
        <dbReference type="EMBL" id="ACF14643.1"/>
    </source>
</evidence>
<feature type="transmembrane region" description="Helical" evidence="9">
    <location>
        <begin position="85"/>
        <end position="106"/>
    </location>
</feature>
<dbReference type="GO" id="GO:0005385">
    <property type="term" value="F:zinc ion transmembrane transporter activity"/>
    <property type="evidence" value="ECO:0007669"/>
    <property type="project" value="TreeGrafter"/>
</dbReference>
<dbReference type="Proteomes" id="UP000001208">
    <property type="component" value="Chromosome"/>
</dbReference>
<feature type="transmembrane region" description="Helical" evidence="9">
    <location>
        <begin position="54"/>
        <end position="73"/>
    </location>
</feature>
<evidence type="ECO:0000256" key="7">
    <source>
        <dbReference type="ARBA" id="ARBA00023065"/>
    </source>
</evidence>